<dbReference type="AlphaFoldDB" id="A0A6M1T2E5"/>
<dbReference type="RefSeq" id="WP_165264937.1">
    <property type="nucleotide sequence ID" value="NZ_JAALLS010000001.1"/>
</dbReference>
<evidence type="ECO:0000313" key="2">
    <source>
        <dbReference type="Proteomes" id="UP000479132"/>
    </source>
</evidence>
<dbReference type="InterPro" id="IPR010865">
    <property type="entry name" value="DUF1499"/>
</dbReference>
<protein>
    <submittedName>
        <fullName evidence="1">DUF1499 domain-containing protein</fullName>
    </submittedName>
</protein>
<evidence type="ECO:0000313" key="1">
    <source>
        <dbReference type="EMBL" id="NGP86793.1"/>
    </source>
</evidence>
<name>A0A6M1T2E5_9BACT</name>
<dbReference type="Proteomes" id="UP000479132">
    <property type="component" value="Unassembled WGS sequence"/>
</dbReference>
<reference evidence="1 2" key="1">
    <citation type="submission" date="2020-02" db="EMBL/GenBank/DDBJ databases">
        <title>Aliifodinibius halophilus 2W32, complete genome.</title>
        <authorList>
            <person name="Li Y."/>
            <person name="Wu S."/>
        </authorList>
    </citation>
    <scope>NUCLEOTIDE SEQUENCE [LARGE SCALE GENOMIC DNA]</scope>
    <source>
        <strain evidence="1 2">2W32</strain>
    </source>
</reference>
<sequence length="152" mass="16695">MAILGSLLTIGCGSQSRDIPSDVPLSENPLPACPGSPNCIRTTKVFEVPAAKLFPVAIDSLCELNPKKLILPQEEYTIKSVFKVMFFNDDMTIKLTQRDSATTLVHLRSASRVGQSDLGVNRRRVNTFIKNLRDQLTNTTDKMASSNLNTGQ</sequence>
<dbReference type="Pfam" id="PF07386">
    <property type="entry name" value="DUF1499"/>
    <property type="match status" value="1"/>
</dbReference>
<keyword evidence="2" id="KW-1185">Reference proteome</keyword>
<comment type="caution">
    <text evidence="1">The sequence shown here is derived from an EMBL/GenBank/DDBJ whole genome shotgun (WGS) entry which is preliminary data.</text>
</comment>
<gene>
    <name evidence="1" type="ORF">G3569_00390</name>
</gene>
<proteinExistence type="predicted"/>
<dbReference type="EMBL" id="JAALLS010000001">
    <property type="protein sequence ID" value="NGP86793.1"/>
    <property type="molecule type" value="Genomic_DNA"/>
</dbReference>
<accession>A0A6M1T2E5</accession>
<organism evidence="1 2">
    <name type="scientific">Fodinibius halophilus</name>
    <dbReference type="NCBI Taxonomy" id="1736908"/>
    <lineage>
        <taxon>Bacteria</taxon>
        <taxon>Pseudomonadati</taxon>
        <taxon>Balneolota</taxon>
        <taxon>Balneolia</taxon>
        <taxon>Balneolales</taxon>
        <taxon>Balneolaceae</taxon>
        <taxon>Fodinibius</taxon>
    </lineage>
</organism>